<organism evidence="2 3">
    <name type="scientific">Actinomadura coerulea</name>
    <dbReference type="NCBI Taxonomy" id="46159"/>
    <lineage>
        <taxon>Bacteria</taxon>
        <taxon>Bacillati</taxon>
        <taxon>Actinomycetota</taxon>
        <taxon>Actinomycetes</taxon>
        <taxon>Streptosporangiales</taxon>
        <taxon>Thermomonosporaceae</taxon>
        <taxon>Actinomadura</taxon>
    </lineage>
</organism>
<gene>
    <name evidence="2" type="ORF">BKA00_007460</name>
</gene>
<feature type="transmembrane region" description="Helical" evidence="1">
    <location>
        <begin position="97"/>
        <end position="122"/>
    </location>
</feature>
<keyword evidence="1" id="KW-1133">Transmembrane helix</keyword>
<dbReference type="EMBL" id="JACHMQ010000001">
    <property type="protein sequence ID" value="MBB6400546.1"/>
    <property type="molecule type" value="Genomic_DNA"/>
</dbReference>
<accession>A0A7X0L385</accession>
<keyword evidence="3" id="KW-1185">Reference proteome</keyword>
<dbReference type="RefSeq" id="WP_185033162.1">
    <property type="nucleotide sequence ID" value="NZ_JACHMQ010000001.1"/>
</dbReference>
<keyword evidence="1" id="KW-0812">Transmembrane</keyword>
<comment type="caution">
    <text evidence="2">The sequence shown here is derived from an EMBL/GenBank/DDBJ whole genome shotgun (WGS) entry which is preliminary data.</text>
</comment>
<dbReference type="Proteomes" id="UP000546324">
    <property type="component" value="Unassembled WGS sequence"/>
</dbReference>
<evidence type="ECO:0000313" key="3">
    <source>
        <dbReference type="Proteomes" id="UP000546324"/>
    </source>
</evidence>
<keyword evidence="1" id="KW-0472">Membrane</keyword>
<sequence length="123" mass="13164">MIAMDENPAESYTFMCDLDRNLPEVDRAALTLCDDGEHIAVNFVSTDQQYAGTVYLTYADTANLGKLAGMLADDDVYDQDATEDDEPPVRGEVEANAFAGCLLAVTFGAFLVALAALVVALFA</sequence>
<dbReference type="AlphaFoldDB" id="A0A7X0L385"/>
<reference evidence="2 3" key="1">
    <citation type="submission" date="2020-08" db="EMBL/GenBank/DDBJ databases">
        <title>Sequencing the genomes of 1000 actinobacteria strains.</title>
        <authorList>
            <person name="Klenk H.-P."/>
        </authorList>
    </citation>
    <scope>NUCLEOTIDE SEQUENCE [LARGE SCALE GENOMIC DNA]</scope>
    <source>
        <strain evidence="2 3">DSM 43675</strain>
    </source>
</reference>
<evidence type="ECO:0000313" key="2">
    <source>
        <dbReference type="EMBL" id="MBB6400546.1"/>
    </source>
</evidence>
<proteinExistence type="predicted"/>
<evidence type="ECO:0000256" key="1">
    <source>
        <dbReference type="SAM" id="Phobius"/>
    </source>
</evidence>
<name>A0A7X0L385_9ACTN</name>
<protein>
    <submittedName>
        <fullName evidence="2">Uncharacterized protein</fullName>
    </submittedName>
</protein>